<evidence type="ECO:0000313" key="5">
    <source>
        <dbReference type="EMBL" id="OLP96328.1"/>
    </source>
</evidence>
<feature type="compositionally biased region" description="Basic and acidic residues" evidence="2">
    <location>
        <begin position="385"/>
        <end position="411"/>
    </location>
</feature>
<dbReference type="Proteomes" id="UP000186817">
    <property type="component" value="Unassembled WGS sequence"/>
</dbReference>
<dbReference type="SUPFAM" id="SSF57756">
    <property type="entry name" value="Retrovirus zinc finger-like domains"/>
    <property type="match status" value="1"/>
</dbReference>
<dbReference type="GO" id="GO:0003676">
    <property type="term" value="F:nucleic acid binding"/>
    <property type="evidence" value="ECO:0007669"/>
    <property type="project" value="InterPro"/>
</dbReference>
<name>A0A1Q9DMD3_SYMMI</name>
<keyword evidence="1" id="KW-0863">Zinc-finger</keyword>
<dbReference type="PROSITE" id="PS50800">
    <property type="entry name" value="SAP"/>
    <property type="match status" value="1"/>
</dbReference>
<feature type="domain" description="CCHC-type" evidence="3">
    <location>
        <begin position="374"/>
        <end position="389"/>
    </location>
</feature>
<feature type="compositionally biased region" description="Polar residues" evidence="2">
    <location>
        <begin position="1"/>
        <end position="13"/>
    </location>
</feature>
<dbReference type="OrthoDB" id="432102at2759"/>
<dbReference type="InterPro" id="IPR001878">
    <property type="entry name" value="Znf_CCHC"/>
</dbReference>
<dbReference type="Gene3D" id="4.10.60.10">
    <property type="entry name" value="Zinc finger, CCHC-type"/>
    <property type="match status" value="1"/>
</dbReference>
<sequence>MDPSQIPVSNSPLDGSPAAAGVHTAADAPTMMLEMVQAATQAAQAAALSAQSVARLVAESPSSKGSADSGNSFQAYKLLKHPDPFGSESTDNDAVQWGAWLHGFRTWASVVNPSYEAELLEIEARCSEPCMAMSELPEQTRSRSRQLYGILSTLLKGRPLQVLRLTQNQHGYEVMRVLHQTFQPRTRSRAMAIISAIMATPAFNKQSTIREQVHAFERACSEYLKASGKEVSEDIKFSILLRSLPKYLRDHINLSLTEDTTYVQVREQILQFENVTQSWNPSRVQQQLLMPSVPSGGGQAADMEVDAEGSVAQIKGKGKDKKGKGKGDKGDKGGKGGKYGDKKGKGKGDKGKYDAGKGKGDSSNASRSLADVECHYCHKKGHYQRDCRKMRQDQAKRDKAAARVRQVEDSHPPANPSGEASPSAASAAASTASPARSVKSIRIDLTRVADVMVCIDTAADESCIPFAYVQAIACLREVCVMRWRIVAHDSPGGLALVSPDESACIPLEFQHNTLVCRGAVRAITDVPDASSLVKVSGLLERLLSEHDYLTEIAPSVHAAKVLSDRYVDLGLFAPQEGLEYRTTLVRKDGSQPWALLELSTSLATLAVPNDLVAPSGEQFEMIVFGHREMLSPEDLGFSMQSPAAGVGEVEPEPPGEMLDEVFCEGSEDAVAAEALPQDDAKDDAMLQEALADEPPALPESITVGEVVLTATSTLSTLRAACKTLGVGKSGSRATVFRRLADRLKALELSAAARTAEPSDGHAVPRGVVPQQPTEPTPEERRAHEATHCPYAAWCEHCVAFRGRDAAHSEAKSSEDRMPCISFDYGFSSRKEGEPKMTALFVHDAQTGWRECFPVPAKGGIFGGLNVLQYLASELCRLIAFLGYSQVVVKSDPEPTCLALQQVAGSILSFYEKRHSAFILNRFQVRC</sequence>
<evidence type="ECO:0008006" key="7">
    <source>
        <dbReference type="Google" id="ProtNLM"/>
    </source>
</evidence>
<accession>A0A1Q9DMD3</accession>
<evidence type="ECO:0000259" key="3">
    <source>
        <dbReference type="PROSITE" id="PS50158"/>
    </source>
</evidence>
<dbReference type="GO" id="GO:0008270">
    <property type="term" value="F:zinc ion binding"/>
    <property type="evidence" value="ECO:0007669"/>
    <property type="project" value="UniProtKB-KW"/>
</dbReference>
<feature type="region of interest" description="Disordered" evidence="2">
    <location>
        <begin position="311"/>
        <end position="366"/>
    </location>
</feature>
<feature type="region of interest" description="Disordered" evidence="2">
    <location>
        <begin position="385"/>
        <end position="431"/>
    </location>
</feature>
<evidence type="ECO:0000259" key="4">
    <source>
        <dbReference type="PROSITE" id="PS50800"/>
    </source>
</evidence>
<dbReference type="InterPro" id="IPR036875">
    <property type="entry name" value="Znf_CCHC_sf"/>
</dbReference>
<feature type="region of interest" description="Disordered" evidence="2">
    <location>
        <begin position="1"/>
        <end position="22"/>
    </location>
</feature>
<keyword evidence="6" id="KW-1185">Reference proteome</keyword>
<evidence type="ECO:0000256" key="2">
    <source>
        <dbReference type="SAM" id="MobiDB-lite"/>
    </source>
</evidence>
<feature type="compositionally biased region" description="Low complexity" evidence="2">
    <location>
        <begin position="416"/>
        <end position="431"/>
    </location>
</feature>
<gene>
    <name evidence="5" type="ORF">AK812_SmicGene21450</name>
</gene>
<feature type="domain" description="SAP" evidence="4">
    <location>
        <begin position="709"/>
        <end position="743"/>
    </location>
</feature>
<evidence type="ECO:0000313" key="6">
    <source>
        <dbReference type="Proteomes" id="UP000186817"/>
    </source>
</evidence>
<feature type="compositionally biased region" description="Basic and acidic residues" evidence="2">
    <location>
        <begin position="325"/>
        <end position="360"/>
    </location>
</feature>
<feature type="region of interest" description="Disordered" evidence="2">
    <location>
        <begin position="751"/>
        <end position="782"/>
    </location>
</feature>
<reference evidence="5 6" key="1">
    <citation type="submission" date="2016-02" db="EMBL/GenBank/DDBJ databases">
        <title>Genome analysis of coral dinoflagellate symbionts highlights evolutionary adaptations to a symbiotic lifestyle.</title>
        <authorList>
            <person name="Aranda M."/>
            <person name="Li Y."/>
            <person name="Liew Y.J."/>
            <person name="Baumgarten S."/>
            <person name="Simakov O."/>
            <person name="Wilson M."/>
            <person name="Piel J."/>
            <person name="Ashoor H."/>
            <person name="Bougouffa S."/>
            <person name="Bajic V.B."/>
            <person name="Ryu T."/>
            <person name="Ravasi T."/>
            <person name="Bayer T."/>
            <person name="Micklem G."/>
            <person name="Kim H."/>
            <person name="Bhak J."/>
            <person name="Lajeunesse T.C."/>
            <person name="Voolstra C.R."/>
        </authorList>
    </citation>
    <scope>NUCLEOTIDE SEQUENCE [LARGE SCALE GENOMIC DNA]</scope>
    <source>
        <strain evidence="5 6">CCMP2467</strain>
    </source>
</reference>
<dbReference type="PROSITE" id="PS50158">
    <property type="entry name" value="ZF_CCHC"/>
    <property type="match status" value="1"/>
</dbReference>
<keyword evidence="1" id="KW-0479">Metal-binding</keyword>
<keyword evidence="1" id="KW-0862">Zinc</keyword>
<dbReference type="EMBL" id="LSRX01000471">
    <property type="protein sequence ID" value="OLP96328.1"/>
    <property type="molecule type" value="Genomic_DNA"/>
</dbReference>
<dbReference type="AlphaFoldDB" id="A0A1Q9DMD3"/>
<comment type="caution">
    <text evidence="5">The sequence shown here is derived from an EMBL/GenBank/DDBJ whole genome shotgun (WGS) entry which is preliminary data.</text>
</comment>
<dbReference type="InterPro" id="IPR003034">
    <property type="entry name" value="SAP_dom"/>
</dbReference>
<protein>
    <recommendedName>
        <fullName evidence="7">CCHC-type domain-containing protein</fullName>
    </recommendedName>
</protein>
<organism evidence="5 6">
    <name type="scientific">Symbiodinium microadriaticum</name>
    <name type="common">Dinoflagellate</name>
    <name type="synonym">Zooxanthella microadriatica</name>
    <dbReference type="NCBI Taxonomy" id="2951"/>
    <lineage>
        <taxon>Eukaryota</taxon>
        <taxon>Sar</taxon>
        <taxon>Alveolata</taxon>
        <taxon>Dinophyceae</taxon>
        <taxon>Suessiales</taxon>
        <taxon>Symbiodiniaceae</taxon>
        <taxon>Symbiodinium</taxon>
    </lineage>
</organism>
<proteinExistence type="predicted"/>
<evidence type="ECO:0000256" key="1">
    <source>
        <dbReference type="PROSITE-ProRule" id="PRU00047"/>
    </source>
</evidence>